<organism evidence="2 3">
    <name type="scientific">Candidatus Faecivivens stercoripullorum</name>
    <dbReference type="NCBI Taxonomy" id="2840805"/>
    <lineage>
        <taxon>Bacteria</taxon>
        <taxon>Bacillati</taxon>
        <taxon>Bacillota</taxon>
        <taxon>Clostridia</taxon>
        <taxon>Eubacteriales</taxon>
        <taxon>Oscillospiraceae</taxon>
        <taxon>Oscillospiraceae incertae sedis</taxon>
        <taxon>Candidatus Faecivivens</taxon>
    </lineage>
</organism>
<feature type="domain" description="Xylose isomerase-like TIM barrel" evidence="1">
    <location>
        <begin position="24"/>
        <end position="243"/>
    </location>
</feature>
<protein>
    <submittedName>
        <fullName evidence="2">Sugar phosphate isomerase/epimerase</fullName>
    </submittedName>
</protein>
<comment type="caution">
    <text evidence="2">The sequence shown here is derived from an EMBL/GenBank/DDBJ whole genome shotgun (WGS) entry which is preliminary data.</text>
</comment>
<dbReference type="Gene3D" id="3.20.20.150">
    <property type="entry name" value="Divalent-metal-dependent TIM barrel enzymes"/>
    <property type="match status" value="1"/>
</dbReference>
<name>A0A9D1H882_9FIRM</name>
<dbReference type="Pfam" id="PF01261">
    <property type="entry name" value="AP_endonuc_2"/>
    <property type="match status" value="1"/>
</dbReference>
<dbReference type="PANTHER" id="PTHR12110:SF41">
    <property type="entry name" value="INOSOSE DEHYDRATASE"/>
    <property type="match status" value="1"/>
</dbReference>
<evidence type="ECO:0000313" key="2">
    <source>
        <dbReference type="EMBL" id="HIT94837.1"/>
    </source>
</evidence>
<gene>
    <name evidence="2" type="ORF">IAC43_06595</name>
</gene>
<dbReference type="InterPro" id="IPR013022">
    <property type="entry name" value="Xyl_isomerase-like_TIM-brl"/>
</dbReference>
<proteinExistence type="predicted"/>
<evidence type="ECO:0000259" key="1">
    <source>
        <dbReference type="Pfam" id="PF01261"/>
    </source>
</evidence>
<dbReference type="PANTHER" id="PTHR12110">
    <property type="entry name" value="HYDROXYPYRUVATE ISOMERASE"/>
    <property type="match status" value="1"/>
</dbReference>
<reference evidence="2" key="1">
    <citation type="submission" date="2020-10" db="EMBL/GenBank/DDBJ databases">
        <authorList>
            <person name="Gilroy R."/>
        </authorList>
    </citation>
    <scope>NUCLEOTIDE SEQUENCE</scope>
    <source>
        <strain evidence="2">ChiBcec7-5410</strain>
    </source>
</reference>
<sequence length="283" mass="31555">MFNQIQLSGFSDEISPDFDKQMQVISQLGMKYIEIRGVDGKNITELTPDEVAVVKEKLDAAGVQISSVGSPIGKIDITDDFAPHLETFRKLLETAKTLNTQYIRMFSFYMPKDANPADYREEVFARLKVLIQEAEKADIVLLHENEKGIYGDTDLRCLDLMENLGCDHFRAVFDFANFIQCGVETVPAYQRLKPYIDYIHIKDAVAETGTVVPPGMGDGHLAEILAGFKADGYTGFLSLEPHLTNFTGLSGLEKDADHRDTVLTGEQAFTLAHDSLIDILKKI</sequence>
<evidence type="ECO:0000313" key="3">
    <source>
        <dbReference type="Proteomes" id="UP000824160"/>
    </source>
</evidence>
<dbReference type="InterPro" id="IPR036237">
    <property type="entry name" value="Xyl_isomerase-like_sf"/>
</dbReference>
<dbReference type="InterPro" id="IPR050312">
    <property type="entry name" value="IolE/XylAMocC-like"/>
</dbReference>
<dbReference type="EMBL" id="DVLW01000179">
    <property type="protein sequence ID" value="HIT94837.1"/>
    <property type="molecule type" value="Genomic_DNA"/>
</dbReference>
<dbReference type="Proteomes" id="UP000824160">
    <property type="component" value="Unassembled WGS sequence"/>
</dbReference>
<dbReference type="GO" id="GO:0016853">
    <property type="term" value="F:isomerase activity"/>
    <property type="evidence" value="ECO:0007669"/>
    <property type="project" value="UniProtKB-KW"/>
</dbReference>
<accession>A0A9D1H882</accession>
<dbReference type="AlphaFoldDB" id="A0A9D1H882"/>
<dbReference type="SUPFAM" id="SSF51658">
    <property type="entry name" value="Xylose isomerase-like"/>
    <property type="match status" value="1"/>
</dbReference>
<reference evidence="2" key="2">
    <citation type="journal article" date="2021" name="PeerJ">
        <title>Extensive microbial diversity within the chicken gut microbiome revealed by metagenomics and culture.</title>
        <authorList>
            <person name="Gilroy R."/>
            <person name="Ravi A."/>
            <person name="Getino M."/>
            <person name="Pursley I."/>
            <person name="Horton D.L."/>
            <person name="Alikhan N.F."/>
            <person name="Baker D."/>
            <person name="Gharbi K."/>
            <person name="Hall N."/>
            <person name="Watson M."/>
            <person name="Adriaenssens E.M."/>
            <person name="Foster-Nyarko E."/>
            <person name="Jarju S."/>
            <person name="Secka A."/>
            <person name="Antonio M."/>
            <person name="Oren A."/>
            <person name="Chaudhuri R.R."/>
            <person name="La Ragione R."/>
            <person name="Hildebrand F."/>
            <person name="Pallen M.J."/>
        </authorList>
    </citation>
    <scope>NUCLEOTIDE SEQUENCE</scope>
    <source>
        <strain evidence="2">ChiBcec7-5410</strain>
    </source>
</reference>
<keyword evidence="2" id="KW-0413">Isomerase</keyword>